<gene>
    <name evidence="1" type="ORF">SAMN05661010_02261</name>
</gene>
<dbReference type="RefSeq" id="WP_089728593.1">
    <property type="nucleotide sequence ID" value="NZ_FNGI01000006.1"/>
</dbReference>
<protein>
    <submittedName>
        <fullName evidence="1">Uncharacterized protein</fullName>
    </submittedName>
</protein>
<proteinExistence type="predicted"/>
<evidence type="ECO:0000313" key="2">
    <source>
        <dbReference type="Proteomes" id="UP000198654"/>
    </source>
</evidence>
<dbReference type="AlphaFoldDB" id="A0A1G9M2L1"/>
<evidence type="ECO:0000313" key="1">
    <source>
        <dbReference type="EMBL" id="SDL68177.1"/>
    </source>
</evidence>
<dbReference type="OrthoDB" id="7024751at2"/>
<dbReference type="Proteomes" id="UP000198654">
    <property type="component" value="Unassembled WGS sequence"/>
</dbReference>
<dbReference type="EMBL" id="FNGI01000006">
    <property type="protein sequence ID" value="SDL68177.1"/>
    <property type="molecule type" value="Genomic_DNA"/>
</dbReference>
<organism evidence="1 2">
    <name type="scientific">Modicisalibacter muralis</name>
    <dbReference type="NCBI Taxonomy" id="119000"/>
    <lineage>
        <taxon>Bacteria</taxon>
        <taxon>Pseudomonadati</taxon>
        <taxon>Pseudomonadota</taxon>
        <taxon>Gammaproteobacteria</taxon>
        <taxon>Oceanospirillales</taxon>
        <taxon>Halomonadaceae</taxon>
        <taxon>Modicisalibacter</taxon>
    </lineage>
</organism>
<reference evidence="1 2" key="1">
    <citation type="submission" date="2016-10" db="EMBL/GenBank/DDBJ databases">
        <authorList>
            <person name="de Groot N.N."/>
        </authorList>
    </citation>
    <scope>NUCLEOTIDE SEQUENCE [LARGE SCALE GENOMIC DNA]</scope>
    <source>
        <strain evidence="1 2">DSM 14789</strain>
    </source>
</reference>
<name>A0A1G9M2L1_9GAMM</name>
<sequence length="171" mass="19687">MKALSLFEQVVSRHFSSKVTELQAFGKTGYSFEEWFNWELYYALGASDSNLAPKPTYKAHGLDASKKTGDVFFSLGDENFIIEVALVHDYTQDKWLEKIRLDRDHLMTLKQVDGITPIQLIAMVSGYNDIMAQESWSTWLESLTFWNTPRDVDIKLRLPTEGQAWIIGWSL</sequence>
<keyword evidence="2" id="KW-1185">Reference proteome</keyword>
<accession>A0A1G9M2L1</accession>
<dbReference type="STRING" id="119000.SAMN05661010_02261"/>